<dbReference type="Pfam" id="PF00126">
    <property type="entry name" value="HTH_1"/>
    <property type="match status" value="1"/>
</dbReference>
<evidence type="ECO:0000259" key="5">
    <source>
        <dbReference type="PROSITE" id="PS50931"/>
    </source>
</evidence>
<dbReference type="EMBL" id="JALPRY010000007">
    <property type="protein sequence ID" value="MCK8779417.1"/>
    <property type="molecule type" value="Genomic_DNA"/>
</dbReference>
<proteinExistence type="inferred from homology"/>
<dbReference type="PANTHER" id="PTHR30126:SF40">
    <property type="entry name" value="HTH-TYPE TRANSCRIPTIONAL REGULATOR GLTR"/>
    <property type="match status" value="1"/>
</dbReference>
<keyword evidence="2" id="KW-0805">Transcription regulation</keyword>
<dbReference type="Gene3D" id="3.40.190.290">
    <property type="match status" value="1"/>
</dbReference>
<dbReference type="PROSITE" id="PS50931">
    <property type="entry name" value="HTH_LYSR"/>
    <property type="match status" value="1"/>
</dbReference>
<evidence type="ECO:0000256" key="4">
    <source>
        <dbReference type="ARBA" id="ARBA00023163"/>
    </source>
</evidence>
<feature type="domain" description="HTH lysR-type" evidence="5">
    <location>
        <begin position="1"/>
        <end position="58"/>
    </location>
</feature>
<evidence type="ECO:0000313" key="6">
    <source>
        <dbReference type="EMBL" id="MCK8779417.1"/>
    </source>
</evidence>
<dbReference type="PANTHER" id="PTHR30126">
    <property type="entry name" value="HTH-TYPE TRANSCRIPTIONAL REGULATOR"/>
    <property type="match status" value="1"/>
</dbReference>
<reference evidence="6 7" key="1">
    <citation type="submission" date="2022-04" db="EMBL/GenBank/DDBJ databases">
        <title>Rhizobium coralii sp. nov., isolated from coral Turbinaria peltata.</title>
        <authorList>
            <person name="Sun H."/>
        </authorList>
    </citation>
    <scope>NUCLEOTIDE SEQUENCE [LARGE SCALE GENOMIC DNA]</scope>
    <source>
        <strain evidence="6 7">NTR19</strain>
    </source>
</reference>
<name>A0ABT0INE3_9HYPH</name>
<dbReference type="SUPFAM" id="SSF46785">
    <property type="entry name" value="Winged helix' DNA-binding domain"/>
    <property type="match status" value="1"/>
</dbReference>
<keyword evidence="7" id="KW-1185">Reference proteome</keyword>
<keyword evidence="4" id="KW-0804">Transcription</keyword>
<keyword evidence="3" id="KW-0238">DNA-binding</keyword>
<evidence type="ECO:0000256" key="3">
    <source>
        <dbReference type="ARBA" id="ARBA00023125"/>
    </source>
</evidence>
<comment type="similarity">
    <text evidence="1">Belongs to the LysR transcriptional regulatory family.</text>
</comment>
<sequence length="304" mass="33117">MDLSSVEIFVAVADSQSVTRSAQRLERAPSNVTTRIQQLEQKLGVNLFSRNSKKMTLTEEGRAFLPYAKKLIALEQEARNAVKALDVPPVLNVGTMESTAASRLPPVLAAFSSECGTPLQLTLGATRELIRAVESEALHCALIAAPHDEPEWFAQAVGRLDHLHSVRVFQEDLLLVFPSTHRSVEQPADIAVPSLAALEPGCTYRQVAERWIGSAARCPTLELSSYHSILAHVVAGNAVGVMPLSVLNMLPWNSEVRNRPIGVIDTLLISRAGNRPPTLEQFEQILLASSAATADKMQQSQFVQ</sequence>
<dbReference type="RefSeq" id="WP_248682148.1">
    <property type="nucleotide sequence ID" value="NZ_JALPRY010000007.1"/>
</dbReference>
<gene>
    <name evidence="6" type="ORF">M0654_05395</name>
</gene>
<dbReference type="Proteomes" id="UP001202827">
    <property type="component" value="Unassembled WGS sequence"/>
</dbReference>
<organism evidence="6 7">
    <name type="scientific">Neorhizobium turbinariae</name>
    <dbReference type="NCBI Taxonomy" id="2937795"/>
    <lineage>
        <taxon>Bacteria</taxon>
        <taxon>Pseudomonadati</taxon>
        <taxon>Pseudomonadota</taxon>
        <taxon>Alphaproteobacteria</taxon>
        <taxon>Hyphomicrobiales</taxon>
        <taxon>Rhizobiaceae</taxon>
        <taxon>Rhizobium/Agrobacterium group</taxon>
        <taxon>Neorhizobium</taxon>
    </lineage>
</organism>
<evidence type="ECO:0000256" key="1">
    <source>
        <dbReference type="ARBA" id="ARBA00009437"/>
    </source>
</evidence>
<dbReference type="InterPro" id="IPR036388">
    <property type="entry name" value="WH-like_DNA-bd_sf"/>
</dbReference>
<dbReference type="InterPro" id="IPR005119">
    <property type="entry name" value="LysR_subst-bd"/>
</dbReference>
<evidence type="ECO:0000313" key="7">
    <source>
        <dbReference type="Proteomes" id="UP001202827"/>
    </source>
</evidence>
<dbReference type="InterPro" id="IPR036390">
    <property type="entry name" value="WH_DNA-bd_sf"/>
</dbReference>
<protein>
    <submittedName>
        <fullName evidence="6">LysR family transcriptional regulator</fullName>
    </submittedName>
</protein>
<dbReference type="SUPFAM" id="SSF53850">
    <property type="entry name" value="Periplasmic binding protein-like II"/>
    <property type="match status" value="1"/>
</dbReference>
<comment type="caution">
    <text evidence="6">The sequence shown here is derived from an EMBL/GenBank/DDBJ whole genome shotgun (WGS) entry which is preliminary data.</text>
</comment>
<accession>A0ABT0INE3</accession>
<dbReference type="Pfam" id="PF03466">
    <property type="entry name" value="LysR_substrate"/>
    <property type="match status" value="1"/>
</dbReference>
<evidence type="ECO:0000256" key="2">
    <source>
        <dbReference type="ARBA" id="ARBA00023015"/>
    </source>
</evidence>
<dbReference type="Gene3D" id="1.10.10.10">
    <property type="entry name" value="Winged helix-like DNA-binding domain superfamily/Winged helix DNA-binding domain"/>
    <property type="match status" value="1"/>
</dbReference>
<dbReference type="InterPro" id="IPR000847">
    <property type="entry name" value="LysR_HTH_N"/>
</dbReference>